<dbReference type="RefSeq" id="WP_097645291.1">
    <property type="nucleotide sequence ID" value="NZ_NQWI01000103.1"/>
</dbReference>
<proteinExistence type="predicted"/>
<dbReference type="PANTHER" id="PTHR36833">
    <property type="entry name" value="SLR0610 PROTEIN-RELATED"/>
    <property type="match status" value="1"/>
</dbReference>
<keyword evidence="1" id="KW-0812">Transmembrane</keyword>
<feature type="transmembrane region" description="Helical" evidence="1">
    <location>
        <begin position="195"/>
        <end position="217"/>
    </location>
</feature>
<keyword evidence="3" id="KW-1185">Reference proteome</keyword>
<name>A0A2A6RG49_9CHLR</name>
<dbReference type="EMBL" id="NQWI01000103">
    <property type="protein sequence ID" value="PDW01858.1"/>
    <property type="molecule type" value="Genomic_DNA"/>
</dbReference>
<reference evidence="3" key="1">
    <citation type="submission" date="2017-08" db="EMBL/GenBank/DDBJ databases">
        <authorList>
            <person name="Grouzdev D.S."/>
            <person name="Gaisin V.A."/>
            <person name="Rysina M.S."/>
            <person name="Gorlenko V.M."/>
        </authorList>
    </citation>
    <scope>NUCLEOTIDE SEQUENCE [LARGE SCALE GENOMIC DNA]</scope>
    <source>
        <strain evidence="3">Kir15-3F</strain>
    </source>
</reference>
<protein>
    <submittedName>
        <fullName evidence="2">ABC transporter permease</fullName>
    </submittedName>
</protein>
<dbReference type="InterPro" id="IPR010390">
    <property type="entry name" value="ABC-2_transporter-like"/>
</dbReference>
<feature type="transmembrane region" description="Helical" evidence="1">
    <location>
        <begin position="142"/>
        <end position="174"/>
    </location>
</feature>
<dbReference type="AlphaFoldDB" id="A0A2A6RG49"/>
<dbReference type="Proteomes" id="UP000220527">
    <property type="component" value="Unassembled WGS sequence"/>
</dbReference>
<keyword evidence="1" id="KW-0472">Membrane</keyword>
<evidence type="ECO:0000256" key="1">
    <source>
        <dbReference type="SAM" id="Phobius"/>
    </source>
</evidence>
<dbReference type="Pfam" id="PF06182">
    <property type="entry name" value="ABC2_membrane_6"/>
    <property type="match status" value="1"/>
</dbReference>
<organism evidence="2 3">
    <name type="scientific">Candidatus Viridilinea mediisalina</name>
    <dbReference type="NCBI Taxonomy" id="2024553"/>
    <lineage>
        <taxon>Bacteria</taxon>
        <taxon>Bacillati</taxon>
        <taxon>Chloroflexota</taxon>
        <taxon>Chloroflexia</taxon>
        <taxon>Chloroflexales</taxon>
        <taxon>Chloroflexineae</taxon>
        <taxon>Oscillochloridaceae</taxon>
        <taxon>Candidatus Viridilinea</taxon>
    </lineage>
</organism>
<dbReference type="PANTHER" id="PTHR36833:SF2">
    <property type="entry name" value="SLR0610 PROTEIN"/>
    <property type="match status" value="1"/>
</dbReference>
<feature type="transmembrane region" description="Helical" evidence="1">
    <location>
        <begin position="61"/>
        <end position="79"/>
    </location>
</feature>
<evidence type="ECO:0000313" key="3">
    <source>
        <dbReference type="Proteomes" id="UP000220527"/>
    </source>
</evidence>
<feature type="transmembrane region" description="Helical" evidence="1">
    <location>
        <begin position="229"/>
        <end position="249"/>
    </location>
</feature>
<gene>
    <name evidence="2" type="ORF">CJ255_16975</name>
</gene>
<feature type="transmembrane region" description="Helical" evidence="1">
    <location>
        <begin position="116"/>
        <end position="136"/>
    </location>
</feature>
<sequence>MSVLRLAYHYLRIGALNELQYRINFWLQLMQSAVALTVGLVGLSLVFYHTTDVAGWSRAELLAVMGVHILMGGLIGALIQPNMLRLMEDVKQGTLDFVLIKPVDAQALISVREIRLWRLVDVLVGMVVLGVALVQLGETLQLLALFAFGLALACGAVMIYSFWLILTSVAFWVIRVDDMINLFEGIYAAGRWPVGIYPAWLQGLLTFVVPVAFAVTVPAEALTARLDSSTLALACVLALLLFLLARLVWRTGLRRYGGASA</sequence>
<comment type="caution">
    <text evidence="2">The sequence shown here is derived from an EMBL/GenBank/DDBJ whole genome shotgun (WGS) entry which is preliminary data.</text>
</comment>
<accession>A0A2A6RG49</accession>
<evidence type="ECO:0000313" key="2">
    <source>
        <dbReference type="EMBL" id="PDW01858.1"/>
    </source>
</evidence>
<keyword evidence="1" id="KW-1133">Transmembrane helix</keyword>
<dbReference type="OrthoDB" id="3818833at2"/>
<feature type="transmembrane region" description="Helical" evidence="1">
    <location>
        <begin position="25"/>
        <end position="49"/>
    </location>
</feature>